<sequence length="222" mass="26421">MTEFVPDQTDDANSNILRVQSVVLRMLKVFSSICDRHKINYWLEYGTLLGSIRHKGFIPWDYEADVGMLREDFEKFLLVCDEIPSDIFFQTKDTDPEYLLFSVFVEAKFRHKYSCYVDETIDRFSSEKNCFNRGISLDIFVYDLYNFEGTLCLFNGFEKNITGGKSYFKIEEIEELILQKFEDSSFFIPIGFNAYLKRNYDDYLILPPLHERRSPRFEIFYP</sequence>
<name>A0ABT2IDB3_9FLAO</name>
<comment type="caution">
    <text evidence="2">The sequence shown here is derived from an EMBL/GenBank/DDBJ whole genome shotgun (WGS) entry which is preliminary data.</text>
</comment>
<dbReference type="RefSeq" id="WP_259827485.1">
    <property type="nucleotide sequence ID" value="NZ_JANZQH010000002.1"/>
</dbReference>
<reference evidence="2" key="1">
    <citation type="submission" date="2022-08" db="EMBL/GenBank/DDBJ databases">
        <title>Chryseobacterium antibioticum,isolated from the rhizosphere soil of Pyrola in Tibet.</title>
        <authorList>
            <person name="Kan Y."/>
        </authorList>
    </citation>
    <scope>NUCLEOTIDE SEQUENCE</scope>
    <source>
        <strain evidence="2">Pc2-12</strain>
    </source>
</reference>
<dbReference type="Pfam" id="PF04991">
    <property type="entry name" value="LicD"/>
    <property type="match status" value="1"/>
</dbReference>
<gene>
    <name evidence="2" type="ORF">NZD88_03500</name>
</gene>
<dbReference type="EMBL" id="JANZQH010000002">
    <property type="protein sequence ID" value="MCT2406620.1"/>
    <property type="molecule type" value="Genomic_DNA"/>
</dbReference>
<dbReference type="InterPro" id="IPR007074">
    <property type="entry name" value="LicD/FKTN/FKRP_NTP_transf"/>
</dbReference>
<evidence type="ECO:0000313" key="3">
    <source>
        <dbReference type="Proteomes" id="UP001142057"/>
    </source>
</evidence>
<dbReference type="PANTHER" id="PTHR43404">
    <property type="entry name" value="LIPOPOLYSACCHARIDE CHOLINEPHOSPHOTRANSFERASE LICD"/>
    <property type="match status" value="1"/>
</dbReference>
<dbReference type="InterPro" id="IPR052942">
    <property type="entry name" value="LPS_cholinephosphotransferase"/>
</dbReference>
<dbReference type="PANTHER" id="PTHR43404:SF1">
    <property type="entry name" value="MNN4P"/>
    <property type="match status" value="1"/>
</dbReference>
<protein>
    <submittedName>
        <fullName evidence="2">LicD family protein</fullName>
    </submittedName>
</protein>
<dbReference type="Proteomes" id="UP001142057">
    <property type="component" value="Unassembled WGS sequence"/>
</dbReference>
<evidence type="ECO:0000259" key="1">
    <source>
        <dbReference type="Pfam" id="PF04991"/>
    </source>
</evidence>
<keyword evidence="3" id="KW-1185">Reference proteome</keyword>
<accession>A0ABT2IDB3</accession>
<evidence type="ECO:0000313" key="2">
    <source>
        <dbReference type="EMBL" id="MCT2406620.1"/>
    </source>
</evidence>
<organism evidence="2 3">
    <name type="scientific">Chryseobacterium pyrolae</name>
    <dbReference type="NCBI Taxonomy" id="2987481"/>
    <lineage>
        <taxon>Bacteria</taxon>
        <taxon>Pseudomonadati</taxon>
        <taxon>Bacteroidota</taxon>
        <taxon>Flavobacteriia</taxon>
        <taxon>Flavobacteriales</taxon>
        <taxon>Weeksellaceae</taxon>
        <taxon>Chryseobacterium group</taxon>
        <taxon>Chryseobacterium</taxon>
    </lineage>
</organism>
<proteinExistence type="predicted"/>
<feature type="domain" description="LicD/FKTN/FKRP nucleotidyltransferase" evidence="1">
    <location>
        <begin position="34"/>
        <end position="146"/>
    </location>
</feature>